<comment type="caution">
    <text evidence="1">The sequence shown here is derived from an EMBL/GenBank/DDBJ whole genome shotgun (WGS) entry which is preliminary data.</text>
</comment>
<sequence>MSSHHIIREKQEPALLIADINRFDPEYLGQLLEWSPTVMVLQKEVEKVASLGIKIDVIITQNTFTEEIQEHTRLVFCERKIELEAALDFLQREQYHAVNIIINEFDFVLFSKYINAIDIVQLNEQERCFTAKPGFSKWKPAGEKVRIASLASHLSVEGLSLISENLYQTTKDGLYKLYFDNDLIWIAENL</sequence>
<organism evidence="1 2">
    <name type="scientific">Pseudopedobacter beijingensis</name>
    <dbReference type="NCBI Taxonomy" id="1207056"/>
    <lineage>
        <taxon>Bacteria</taxon>
        <taxon>Pseudomonadati</taxon>
        <taxon>Bacteroidota</taxon>
        <taxon>Sphingobacteriia</taxon>
        <taxon>Sphingobacteriales</taxon>
        <taxon>Sphingobacteriaceae</taxon>
        <taxon>Pseudopedobacter</taxon>
    </lineage>
</organism>
<dbReference type="Proteomes" id="UP001597118">
    <property type="component" value="Unassembled WGS sequence"/>
</dbReference>
<keyword evidence="2" id="KW-1185">Reference proteome</keyword>
<protein>
    <submittedName>
        <fullName evidence="1">Thiamine diphosphokinase</fullName>
    </submittedName>
</protein>
<accession>A0ABW4IAF1</accession>
<dbReference type="RefSeq" id="WP_379661578.1">
    <property type="nucleotide sequence ID" value="NZ_JBHUDG010000003.1"/>
</dbReference>
<dbReference type="EMBL" id="JBHUDG010000003">
    <property type="protein sequence ID" value="MFD1629198.1"/>
    <property type="molecule type" value="Genomic_DNA"/>
</dbReference>
<evidence type="ECO:0000313" key="1">
    <source>
        <dbReference type="EMBL" id="MFD1629198.1"/>
    </source>
</evidence>
<evidence type="ECO:0000313" key="2">
    <source>
        <dbReference type="Proteomes" id="UP001597118"/>
    </source>
</evidence>
<proteinExistence type="predicted"/>
<reference evidence="2" key="1">
    <citation type="journal article" date="2019" name="Int. J. Syst. Evol. Microbiol.">
        <title>The Global Catalogue of Microorganisms (GCM) 10K type strain sequencing project: providing services to taxonomists for standard genome sequencing and annotation.</title>
        <authorList>
            <consortium name="The Broad Institute Genomics Platform"/>
            <consortium name="The Broad Institute Genome Sequencing Center for Infectious Disease"/>
            <person name="Wu L."/>
            <person name="Ma J."/>
        </authorList>
    </citation>
    <scope>NUCLEOTIDE SEQUENCE [LARGE SCALE GENOMIC DNA]</scope>
    <source>
        <strain evidence="2">CCUG 53762</strain>
    </source>
</reference>
<gene>
    <name evidence="1" type="ORF">ACFSAH_04870</name>
</gene>
<name>A0ABW4IAF1_9SPHI</name>